<dbReference type="GO" id="GO:0019303">
    <property type="term" value="P:D-ribose catabolic process"/>
    <property type="evidence" value="ECO:0007669"/>
    <property type="project" value="UniProtKB-UniRule"/>
</dbReference>
<keyword evidence="9 12" id="KW-0460">Magnesium</keyword>
<comment type="activity regulation">
    <text evidence="12">Activated by a monovalent cation that binds near, but not in, the active site. The most likely occupant of the site in vivo is potassium. Ion binding induces a conformational change that may alter substrate affinity.</text>
</comment>
<organism evidence="14 15">
    <name type="scientific">Recurvomyces mirabilis</name>
    <dbReference type="NCBI Taxonomy" id="574656"/>
    <lineage>
        <taxon>Eukaryota</taxon>
        <taxon>Fungi</taxon>
        <taxon>Dikarya</taxon>
        <taxon>Ascomycota</taxon>
        <taxon>Pezizomycotina</taxon>
        <taxon>Dothideomycetes</taxon>
        <taxon>Dothideomycetidae</taxon>
        <taxon>Mycosphaerellales</taxon>
        <taxon>Teratosphaeriaceae</taxon>
        <taxon>Recurvomyces</taxon>
    </lineage>
</organism>
<keyword evidence="11 12" id="KW-0119">Carbohydrate metabolism</keyword>
<dbReference type="EMBL" id="JAUTXT010000015">
    <property type="protein sequence ID" value="KAK3675339.1"/>
    <property type="molecule type" value="Genomic_DNA"/>
</dbReference>
<dbReference type="CDD" id="cd01174">
    <property type="entry name" value="ribokinase"/>
    <property type="match status" value="1"/>
</dbReference>
<feature type="active site" description="Proton acceptor" evidence="12">
    <location>
        <position position="279"/>
    </location>
</feature>
<comment type="subcellular location">
    <subcellularLocation>
        <location evidence="12">Cytoplasm</location>
    </subcellularLocation>
    <subcellularLocation>
        <location evidence="12">Nucleus</location>
    </subcellularLocation>
</comment>
<feature type="binding site" evidence="12">
    <location>
        <position position="279"/>
    </location>
    <ligand>
        <name>substrate</name>
    </ligand>
</feature>
<comment type="pathway">
    <text evidence="12">Carbohydrate metabolism; D-ribose degradation; D-ribose 5-phosphate from beta-D-ribopyranose: step 2/2.</text>
</comment>
<feature type="binding site" evidence="12">
    <location>
        <position position="309"/>
    </location>
    <ligand>
        <name>ATP</name>
        <dbReference type="ChEBI" id="CHEBI:30616"/>
    </ligand>
</feature>
<dbReference type="InterPro" id="IPR002173">
    <property type="entry name" value="Carboh/pur_kinase_PfkB_CS"/>
</dbReference>
<comment type="cofactor">
    <cofactor evidence="12">
        <name>Mg(2+)</name>
        <dbReference type="ChEBI" id="CHEBI:18420"/>
    </cofactor>
    <text evidence="12">Requires a divalent cation, most likely magnesium in vivo, as an electrophilic catalyst to aid phosphoryl group transfer. It is the chelate of the metal and the nucleotide that is the actual substrate.</text>
</comment>
<dbReference type="GO" id="GO:0046872">
    <property type="term" value="F:metal ion binding"/>
    <property type="evidence" value="ECO:0007669"/>
    <property type="project" value="UniProtKB-KW"/>
</dbReference>
<evidence type="ECO:0000259" key="13">
    <source>
        <dbReference type="Pfam" id="PF00294"/>
    </source>
</evidence>
<feature type="binding site" evidence="12">
    <location>
        <position position="315"/>
    </location>
    <ligand>
        <name>K(+)</name>
        <dbReference type="ChEBI" id="CHEBI:29103"/>
    </ligand>
</feature>
<comment type="caution">
    <text evidence="14">The sequence shown here is derived from an EMBL/GenBank/DDBJ whole genome shotgun (WGS) entry which is preliminary data.</text>
</comment>
<dbReference type="InterPro" id="IPR011611">
    <property type="entry name" value="PfkB_dom"/>
</dbReference>
<keyword evidence="15" id="KW-1185">Reference proteome</keyword>
<feature type="binding site" evidence="12">
    <location>
        <position position="165"/>
    </location>
    <ligand>
        <name>substrate</name>
    </ligand>
</feature>
<comment type="similarity">
    <text evidence="1">Belongs to the carbohydrate kinase pfkB family.</text>
</comment>
<dbReference type="PROSITE" id="PS00584">
    <property type="entry name" value="PFKB_KINASES_2"/>
    <property type="match status" value="1"/>
</dbReference>
<accession>A0AAE0WP31</accession>
<evidence type="ECO:0000256" key="12">
    <source>
        <dbReference type="HAMAP-Rule" id="MF_03215"/>
    </source>
</evidence>
<evidence type="ECO:0000256" key="7">
    <source>
        <dbReference type="ARBA" id="ARBA00022777"/>
    </source>
</evidence>
<dbReference type="HAMAP" id="MF_01987">
    <property type="entry name" value="Ribokinase"/>
    <property type="match status" value="1"/>
</dbReference>
<dbReference type="EC" id="2.7.1.15" evidence="2 12"/>
<comment type="catalytic activity">
    <reaction evidence="12">
        <text>D-ribose + ATP = D-ribose 5-phosphate + ADP + H(+)</text>
        <dbReference type="Rhea" id="RHEA:13697"/>
        <dbReference type="ChEBI" id="CHEBI:15378"/>
        <dbReference type="ChEBI" id="CHEBI:30616"/>
        <dbReference type="ChEBI" id="CHEBI:47013"/>
        <dbReference type="ChEBI" id="CHEBI:78346"/>
        <dbReference type="ChEBI" id="CHEBI:456216"/>
        <dbReference type="EC" id="2.7.1.15"/>
    </reaction>
</comment>
<feature type="binding site" evidence="12">
    <location>
        <position position="318"/>
    </location>
    <ligand>
        <name>K(+)</name>
        <dbReference type="ChEBI" id="CHEBI:29103"/>
    </ligand>
</feature>
<evidence type="ECO:0000256" key="5">
    <source>
        <dbReference type="ARBA" id="ARBA00022723"/>
    </source>
</evidence>
<sequence length="350" mass="37106">MTTADIVVVGSLLVEHIFFIDRLPDLGESFPATRYVIGPGGKGANAAIATSRACHNNPDKADTATGEPGVDVKVRMIGAIGDDGEGKYMLKALSDSQVESSGIRVEKEENTGKAFIMVEETDESRDNRLIYTLGANSVISPYDFKTADTLSNAGAPPDLIISQLEVDMKAVERILETAGKANIKVLLNAAPANNILTKLYRNLTHLVVNESEAAILSGFDLADIKSENFEEIAKMFLGYGVENFILTLGKGGAFYANSEGSDLIKAFEVESVDPTGAGDTFVGAYAAEYVRMQKAQEFWDIAKAVKRANAAGALAVTKAGGQTGIPWANEIDDFMAAALVDAPVTAGAEV</sequence>
<dbReference type="InterPro" id="IPR011877">
    <property type="entry name" value="Ribokinase"/>
</dbReference>
<evidence type="ECO:0000256" key="9">
    <source>
        <dbReference type="ARBA" id="ARBA00022842"/>
    </source>
</evidence>
<keyword evidence="10 12" id="KW-0630">Potassium</keyword>
<keyword evidence="5 12" id="KW-0479">Metal-binding</keyword>
<reference evidence="14" key="1">
    <citation type="submission" date="2023-07" db="EMBL/GenBank/DDBJ databases">
        <title>Black Yeasts Isolated from many extreme environments.</title>
        <authorList>
            <person name="Coleine C."/>
            <person name="Stajich J.E."/>
            <person name="Selbmann L."/>
        </authorList>
    </citation>
    <scope>NUCLEOTIDE SEQUENCE</scope>
    <source>
        <strain evidence="14">CCFEE 5485</strain>
    </source>
</reference>
<keyword evidence="12" id="KW-0963">Cytoplasm</keyword>
<dbReference type="Pfam" id="PF00294">
    <property type="entry name" value="PfkB"/>
    <property type="match status" value="1"/>
</dbReference>
<evidence type="ECO:0000256" key="1">
    <source>
        <dbReference type="ARBA" id="ARBA00005380"/>
    </source>
</evidence>
<keyword evidence="7 12" id="KW-0418">Kinase</keyword>
<comment type="similarity">
    <text evidence="12">Belongs to the carbohydrate kinase PfkB family. Ribokinase subfamily.</text>
</comment>
<evidence type="ECO:0000256" key="2">
    <source>
        <dbReference type="ARBA" id="ARBA00012035"/>
    </source>
</evidence>
<feature type="binding site" evidence="12">
    <location>
        <position position="273"/>
    </location>
    <ligand>
        <name>K(+)</name>
        <dbReference type="ChEBI" id="CHEBI:29103"/>
    </ligand>
</feature>
<dbReference type="PANTHER" id="PTHR10584:SF166">
    <property type="entry name" value="RIBOKINASE"/>
    <property type="match status" value="1"/>
</dbReference>
<comment type="caution">
    <text evidence="12">Lacks conserved residue(s) required for the propagation of feature annotation.</text>
</comment>
<evidence type="ECO:0000256" key="3">
    <source>
        <dbReference type="ARBA" id="ARBA00016943"/>
    </source>
</evidence>
<evidence type="ECO:0000256" key="4">
    <source>
        <dbReference type="ARBA" id="ARBA00022679"/>
    </source>
</evidence>
<dbReference type="GO" id="GO:0005737">
    <property type="term" value="C:cytoplasm"/>
    <property type="evidence" value="ECO:0007669"/>
    <property type="project" value="UniProtKB-SubCell"/>
</dbReference>
<gene>
    <name evidence="14" type="ORF">LTR78_004849</name>
</gene>
<dbReference type="InterPro" id="IPR002139">
    <property type="entry name" value="Ribo/fructo_kinase"/>
</dbReference>
<feature type="binding site" evidence="12">
    <location>
        <position position="209"/>
    </location>
    <ligand>
        <name>ATP</name>
        <dbReference type="ChEBI" id="CHEBI:30616"/>
    </ligand>
</feature>
<dbReference type="Gene3D" id="3.40.1190.20">
    <property type="match status" value="1"/>
</dbReference>
<evidence type="ECO:0000313" key="15">
    <source>
        <dbReference type="Proteomes" id="UP001274830"/>
    </source>
</evidence>
<dbReference type="Proteomes" id="UP001274830">
    <property type="component" value="Unassembled WGS sequence"/>
</dbReference>
<dbReference type="InterPro" id="IPR029056">
    <property type="entry name" value="Ribokinase-like"/>
</dbReference>
<dbReference type="PRINTS" id="PR00990">
    <property type="entry name" value="RIBOKINASE"/>
</dbReference>
<dbReference type="PANTHER" id="PTHR10584">
    <property type="entry name" value="SUGAR KINASE"/>
    <property type="match status" value="1"/>
</dbReference>
<feature type="binding site" evidence="12">
    <location>
        <begin position="41"/>
        <end position="45"/>
    </location>
    <ligand>
        <name>substrate</name>
    </ligand>
</feature>
<dbReference type="GO" id="GO:0004747">
    <property type="term" value="F:ribokinase activity"/>
    <property type="evidence" value="ECO:0007669"/>
    <property type="project" value="UniProtKB-UniRule"/>
</dbReference>
<comment type="subunit">
    <text evidence="12">Homodimer.</text>
</comment>
<dbReference type="GO" id="GO:0005524">
    <property type="term" value="F:ATP binding"/>
    <property type="evidence" value="ECO:0007669"/>
    <property type="project" value="UniProtKB-UniRule"/>
</dbReference>
<feature type="binding site" evidence="12">
    <location>
        <position position="320"/>
    </location>
    <ligand>
        <name>K(+)</name>
        <dbReference type="ChEBI" id="CHEBI:29103"/>
    </ligand>
</feature>
<keyword evidence="8 12" id="KW-0067">ATP-binding</keyword>
<name>A0AAE0WP31_9PEZI</name>
<keyword evidence="12" id="KW-0539">Nucleus</keyword>
<evidence type="ECO:0000256" key="10">
    <source>
        <dbReference type="ARBA" id="ARBA00022958"/>
    </source>
</evidence>
<evidence type="ECO:0000313" key="14">
    <source>
        <dbReference type="EMBL" id="KAK3675339.1"/>
    </source>
</evidence>
<dbReference type="GO" id="GO:0005634">
    <property type="term" value="C:nucleus"/>
    <property type="evidence" value="ECO:0007669"/>
    <property type="project" value="UniProtKB-SubCell"/>
</dbReference>
<proteinExistence type="inferred from homology"/>
<feature type="binding site" evidence="12">
    <location>
        <begin position="247"/>
        <end position="252"/>
    </location>
    <ligand>
        <name>ATP</name>
        <dbReference type="ChEBI" id="CHEBI:30616"/>
    </ligand>
</feature>
<keyword evidence="4 12" id="KW-0808">Transferase</keyword>
<dbReference type="AlphaFoldDB" id="A0AAE0WP31"/>
<evidence type="ECO:0000256" key="6">
    <source>
        <dbReference type="ARBA" id="ARBA00022741"/>
    </source>
</evidence>
<feature type="binding site" evidence="12">
    <location>
        <begin position="278"/>
        <end position="279"/>
    </location>
    <ligand>
        <name>ATP</name>
        <dbReference type="ChEBI" id="CHEBI:30616"/>
    </ligand>
</feature>
<feature type="domain" description="Carbohydrate kinase PfkB" evidence="13">
    <location>
        <begin position="4"/>
        <end position="327"/>
    </location>
</feature>
<evidence type="ECO:0000256" key="8">
    <source>
        <dbReference type="ARBA" id="ARBA00022840"/>
    </source>
</evidence>
<comment type="function">
    <text evidence="12">Catalyzes the phosphorylation of ribose at O-5 in a reaction requiring ATP and magnesium. The resulting D-ribose-5-phosphate can then be used either for sythesis of nucleotides, histidine, and tryptophan, or as a component of the pentose phosphate pathway.</text>
</comment>
<dbReference type="SUPFAM" id="SSF53613">
    <property type="entry name" value="Ribokinase-like"/>
    <property type="match status" value="1"/>
</dbReference>
<feature type="binding site" evidence="12">
    <location>
        <position position="275"/>
    </location>
    <ligand>
        <name>K(+)</name>
        <dbReference type="ChEBI" id="CHEBI:29103"/>
    </ligand>
</feature>
<protein>
    <recommendedName>
        <fullName evidence="3 12">Ribokinase</fullName>
        <shortName evidence="12">RK</shortName>
        <ecNumber evidence="2 12">2.7.1.15</ecNumber>
    </recommendedName>
</protein>
<keyword evidence="6 12" id="KW-0547">Nucleotide-binding</keyword>
<evidence type="ECO:0000256" key="11">
    <source>
        <dbReference type="ARBA" id="ARBA00023277"/>
    </source>
</evidence>